<dbReference type="Proteomes" id="UP000005695">
    <property type="component" value="Unassembled WGS sequence"/>
</dbReference>
<dbReference type="PROSITE" id="PS00409">
    <property type="entry name" value="PROKAR_NTER_METHYL"/>
    <property type="match status" value="1"/>
</dbReference>
<dbReference type="OrthoDB" id="5432521at2"/>
<feature type="transmembrane region" description="Helical" evidence="1">
    <location>
        <begin position="12"/>
        <end position="35"/>
    </location>
</feature>
<accession>Q1JW96</accession>
<dbReference type="EMBL" id="AAEW02000023">
    <property type="protein sequence ID" value="EAT14525.1"/>
    <property type="molecule type" value="Genomic_DNA"/>
</dbReference>
<comment type="caution">
    <text evidence="2">The sequence shown here is derived from an EMBL/GenBank/DDBJ whole genome shotgun (WGS) entry which is preliminary data.</text>
</comment>
<keyword evidence="1" id="KW-0472">Membrane</keyword>
<evidence type="ECO:0008006" key="4">
    <source>
        <dbReference type="Google" id="ProtNLM"/>
    </source>
</evidence>
<dbReference type="InterPro" id="IPR045584">
    <property type="entry name" value="Pilin-like"/>
</dbReference>
<sequence>MPCKTTSNKEAGFSLIELLVALTVFAIGLLALAGMQITAIQGNSSAHSLTALTSLADGLIEELWSRNGDSDLLVVATGTVDWPTDFDAPGTAQEWTIDGAGDCTATYQITPNSPIAGVTSIEINVQSPGRSLSKTVLKRTY</sequence>
<evidence type="ECO:0000256" key="1">
    <source>
        <dbReference type="SAM" id="Phobius"/>
    </source>
</evidence>
<reference evidence="2" key="2">
    <citation type="submission" date="2006-05" db="EMBL/GenBank/DDBJ databases">
        <title>Sequencing of the draft genome and assembly of Desulfuromonas acetoxidans DSM 684.</title>
        <authorList>
            <consortium name="US DOE Joint Genome Institute (JGI-PGF)"/>
            <person name="Copeland A."/>
            <person name="Lucas S."/>
            <person name="Lapidus A."/>
            <person name="Barry K."/>
            <person name="Detter J.C."/>
            <person name="Glavina del Rio T."/>
            <person name="Hammon N."/>
            <person name="Israni S."/>
            <person name="Dalin E."/>
            <person name="Tice H."/>
            <person name="Bruce D."/>
            <person name="Pitluck S."/>
            <person name="Richardson P."/>
        </authorList>
    </citation>
    <scope>NUCLEOTIDE SEQUENCE [LARGE SCALE GENOMIC DNA]</scope>
    <source>
        <strain evidence="2">DSM 684</strain>
    </source>
</reference>
<dbReference type="SUPFAM" id="SSF54523">
    <property type="entry name" value="Pili subunits"/>
    <property type="match status" value="1"/>
</dbReference>
<organism evidence="2 3">
    <name type="scientific">Desulfuromonas acetoxidans (strain DSM 684 / 11070)</name>
    <dbReference type="NCBI Taxonomy" id="281689"/>
    <lineage>
        <taxon>Bacteria</taxon>
        <taxon>Pseudomonadati</taxon>
        <taxon>Thermodesulfobacteriota</taxon>
        <taxon>Desulfuromonadia</taxon>
        <taxon>Desulfuromonadales</taxon>
        <taxon>Desulfuromonadaceae</taxon>
        <taxon>Desulfuromonas</taxon>
    </lineage>
</organism>
<dbReference type="Pfam" id="PF07963">
    <property type="entry name" value="N_methyl"/>
    <property type="match status" value="1"/>
</dbReference>
<evidence type="ECO:0000313" key="3">
    <source>
        <dbReference type="Proteomes" id="UP000005695"/>
    </source>
</evidence>
<dbReference type="InterPro" id="IPR012902">
    <property type="entry name" value="N_methyl_site"/>
</dbReference>
<reference evidence="2" key="1">
    <citation type="submission" date="2006-05" db="EMBL/GenBank/DDBJ databases">
        <title>Annotation of the draft genome assembly of Desulfuromonas acetoxidans DSM 684.</title>
        <authorList>
            <consortium name="US DOE Joint Genome Institute (JGI-ORNL)"/>
            <person name="Larimer F."/>
            <person name="Land M."/>
            <person name="Hauser L."/>
        </authorList>
    </citation>
    <scope>NUCLEOTIDE SEQUENCE [LARGE SCALE GENOMIC DNA]</scope>
    <source>
        <strain evidence="2">DSM 684</strain>
    </source>
</reference>
<keyword evidence="1" id="KW-0812">Transmembrane</keyword>
<keyword evidence="1" id="KW-1133">Transmembrane helix</keyword>
<keyword evidence="3" id="KW-1185">Reference proteome</keyword>
<dbReference type="RefSeq" id="WP_006002590.1">
    <property type="nucleotide sequence ID" value="NZ_AAEW02000023.1"/>
</dbReference>
<protein>
    <recommendedName>
        <fullName evidence="4">Type IV pilus modification protein PilV</fullName>
    </recommendedName>
</protein>
<proteinExistence type="predicted"/>
<dbReference type="AlphaFoldDB" id="Q1JW96"/>
<gene>
    <name evidence="2" type="ORF">Dace_0386</name>
</gene>
<dbReference type="NCBIfam" id="TIGR02532">
    <property type="entry name" value="IV_pilin_GFxxxE"/>
    <property type="match status" value="1"/>
</dbReference>
<name>Q1JW96_DESA6</name>
<evidence type="ECO:0000313" key="2">
    <source>
        <dbReference type="EMBL" id="EAT14525.1"/>
    </source>
</evidence>